<gene>
    <name evidence="1" type="ORF">Asppvi_005280</name>
</gene>
<name>A0A9P3EU81_9EURO</name>
<dbReference type="AlphaFoldDB" id="A0A9P3EU81"/>
<dbReference type="OrthoDB" id="10576384at2759"/>
<proteinExistence type="predicted"/>
<evidence type="ECO:0000313" key="1">
    <source>
        <dbReference type="EMBL" id="GIJ86392.1"/>
    </source>
</evidence>
<dbReference type="GeneID" id="67003892"/>
<protein>
    <submittedName>
        <fullName evidence="1">Uncharacterized protein</fullName>
    </submittedName>
</protein>
<evidence type="ECO:0000313" key="2">
    <source>
        <dbReference type="Proteomes" id="UP001043456"/>
    </source>
</evidence>
<reference evidence="1 2" key="1">
    <citation type="submission" date="2018-10" db="EMBL/GenBank/DDBJ databases">
        <title>Pan-genome distribution and transcriptional activeness of fungal secondary metabolism genes in Aspergillus section Fumigati.</title>
        <authorList>
            <person name="Takahashi H."/>
            <person name="Umemura M."/>
            <person name="Ninomiya A."/>
            <person name="Kusuya Y."/>
            <person name="Urayama S."/>
            <person name="Shimizu M."/>
            <person name="Watanabe A."/>
            <person name="Kamei K."/>
            <person name="Yaguchi T."/>
            <person name="Hagiwara D."/>
        </authorList>
    </citation>
    <scope>NUCLEOTIDE SEQUENCE [LARGE SCALE GENOMIC DNA]</scope>
    <source>
        <strain evidence="1 2">IFM 55266</strain>
    </source>
</reference>
<keyword evidence="2" id="KW-1185">Reference proteome</keyword>
<dbReference type="EMBL" id="BHVY01000003">
    <property type="protein sequence ID" value="GIJ86392.1"/>
    <property type="molecule type" value="Genomic_DNA"/>
</dbReference>
<dbReference type="RefSeq" id="XP_043157139.1">
    <property type="nucleotide sequence ID" value="XM_043301204.1"/>
</dbReference>
<accession>A0A9P3EU81</accession>
<sequence length="78" mass="8874">MAAENTERFAIRVTEIIKTFMSIVTQAGDVPKSATMFRDIQRHDPDELVQTVLKYFPYQVQILLGSTETKTVATLIQQ</sequence>
<organism evidence="1 2">
    <name type="scientific">Aspergillus pseudoviridinutans</name>
    <dbReference type="NCBI Taxonomy" id="1517512"/>
    <lineage>
        <taxon>Eukaryota</taxon>
        <taxon>Fungi</taxon>
        <taxon>Dikarya</taxon>
        <taxon>Ascomycota</taxon>
        <taxon>Pezizomycotina</taxon>
        <taxon>Eurotiomycetes</taxon>
        <taxon>Eurotiomycetidae</taxon>
        <taxon>Eurotiales</taxon>
        <taxon>Aspergillaceae</taxon>
        <taxon>Aspergillus</taxon>
        <taxon>Aspergillus subgen. Fumigati</taxon>
    </lineage>
</organism>
<dbReference type="Proteomes" id="UP001043456">
    <property type="component" value="Unassembled WGS sequence"/>
</dbReference>
<comment type="caution">
    <text evidence="1">The sequence shown here is derived from an EMBL/GenBank/DDBJ whole genome shotgun (WGS) entry which is preliminary data.</text>
</comment>